<dbReference type="AlphaFoldDB" id="A0A6A5SQT0"/>
<keyword evidence="5" id="KW-0472">Membrane</keyword>
<dbReference type="InterPro" id="IPR016169">
    <property type="entry name" value="FAD-bd_PCMH_sub2"/>
</dbReference>
<name>A0A6A5SQT0_9PLEO</name>
<evidence type="ECO:0000313" key="9">
    <source>
        <dbReference type="Proteomes" id="UP000800038"/>
    </source>
</evidence>
<sequence length="590" mass="63157">MCRLLFVLAAAAAAVPCSRGDSGAGLKGENSACCSALSSDLPSILSPSSPQYTIRTASYWSRSAQLSPACIIQPRTTQDVSVVLATLRTHPACSDTQFAVRSGGHMSWAGANNIDNGVTIDLGYLNGTTLDVKTRVARVQPGARWGGVYAVLDPLGVTVVGGRAAGVGVGGFLVGGGNSFYSAQQGFACDTVVEFELVLGRGEIVKASAQENSDLFQALKGGSSNFGVVTSFAMQAFPAGPLWGGVVSYPKSTTQQHIDAYVSWTAGLNDYPYGSSLVFWTYLPAVGDIVILGVYEDTTGTVAASPAFDKVMAINGTTSTMRVDSHKGLTDELEQPTGYHDIWFTLTFKNDPLIYAHIVFLHEQMVQAWKSESGDPDFITQCMFQSIPTIFAKHSIAKGGNMLGLHRLAENVVMLLLNIAVKTPELEVRASAMLRRYVERIKEFAESRDGLVEWVYLNYADGSQDPLASYGLENVEKIRKVAEKYDPDGVFQKKAPGGFKISKVGTIVVVFTAADCIVVVVVQVELLVVAPVPILLLVRVPSKLVIVAHLILGVVVRIKVLSILVLLVRVKLLVASFLVVPPACIVFADD</sequence>
<proteinExistence type="inferred from homology"/>
<dbReference type="InterPro" id="IPR050416">
    <property type="entry name" value="FAD-linked_Oxidoreductase"/>
</dbReference>
<dbReference type="PANTHER" id="PTHR42973">
    <property type="entry name" value="BINDING OXIDOREDUCTASE, PUTATIVE (AFU_ORTHOLOGUE AFUA_1G17690)-RELATED"/>
    <property type="match status" value="1"/>
</dbReference>
<feature type="transmembrane region" description="Helical" evidence="5">
    <location>
        <begin position="517"/>
        <end position="538"/>
    </location>
</feature>
<keyword evidence="4" id="KW-0560">Oxidoreductase</keyword>
<dbReference type="GO" id="GO:0016491">
    <property type="term" value="F:oxidoreductase activity"/>
    <property type="evidence" value="ECO:0007669"/>
    <property type="project" value="UniProtKB-KW"/>
</dbReference>
<dbReference type="EMBL" id="ML976041">
    <property type="protein sequence ID" value="KAF1941899.1"/>
    <property type="molecule type" value="Genomic_DNA"/>
</dbReference>
<gene>
    <name evidence="8" type="ORF">EJ02DRAFT_444451</name>
</gene>
<keyword evidence="6" id="KW-0732">Signal</keyword>
<keyword evidence="2" id="KW-0285">Flavoprotein</keyword>
<dbReference type="OrthoDB" id="2151789at2759"/>
<dbReference type="InterPro" id="IPR006094">
    <property type="entry name" value="Oxid_FAD_bind_N"/>
</dbReference>
<evidence type="ECO:0000313" key="8">
    <source>
        <dbReference type="EMBL" id="KAF1941899.1"/>
    </source>
</evidence>
<evidence type="ECO:0000256" key="2">
    <source>
        <dbReference type="ARBA" id="ARBA00022630"/>
    </source>
</evidence>
<evidence type="ECO:0000256" key="6">
    <source>
        <dbReference type="SAM" id="SignalP"/>
    </source>
</evidence>
<feature type="signal peptide" evidence="6">
    <location>
        <begin position="1"/>
        <end position="20"/>
    </location>
</feature>
<dbReference type="PROSITE" id="PS51387">
    <property type="entry name" value="FAD_PCMH"/>
    <property type="match status" value="1"/>
</dbReference>
<dbReference type="PANTHER" id="PTHR42973:SF53">
    <property type="entry name" value="FAD-BINDING PCMH-TYPE DOMAIN-CONTAINING PROTEIN-RELATED"/>
    <property type="match status" value="1"/>
</dbReference>
<dbReference type="Pfam" id="PF01565">
    <property type="entry name" value="FAD_binding_4"/>
    <property type="match status" value="1"/>
</dbReference>
<feature type="chain" id="PRO_5025663836" evidence="6">
    <location>
        <begin position="21"/>
        <end position="590"/>
    </location>
</feature>
<protein>
    <submittedName>
        <fullName evidence="8">FAD-binding domain-containing protein</fullName>
    </submittedName>
</protein>
<evidence type="ECO:0000256" key="1">
    <source>
        <dbReference type="ARBA" id="ARBA00005466"/>
    </source>
</evidence>
<dbReference type="InterPro" id="IPR016166">
    <property type="entry name" value="FAD-bd_PCMH"/>
</dbReference>
<evidence type="ECO:0000259" key="7">
    <source>
        <dbReference type="PROSITE" id="PS51387"/>
    </source>
</evidence>
<organism evidence="8 9">
    <name type="scientific">Clathrospora elynae</name>
    <dbReference type="NCBI Taxonomy" id="706981"/>
    <lineage>
        <taxon>Eukaryota</taxon>
        <taxon>Fungi</taxon>
        <taxon>Dikarya</taxon>
        <taxon>Ascomycota</taxon>
        <taxon>Pezizomycotina</taxon>
        <taxon>Dothideomycetes</taxon>
        <taxon>Pleosporomycetidae</taxon>
        <taxon>Pleosporales</taxon>
        <taxon>Diademaceae</taxon>
        <taxon>Clathrospora</taxon>
    </lineage>
</organism>
<dbReference type="InterPro" id="IPR036318">
    <property type="entry name" value="FAD-bd_PCMH-like_sf"/>
</dbReference>
<evidence type="ECO:0000256" key="4">
    <source>
        <dbReference type="ARBA" id="ARBA00023002"/>
    </source>
</evidence>
<dbReference type="Proteomes" id="UP000800038">
    <property type="component" value="Unassembled WGS sequence"/>
</dbReference>
<dbReference type="Gene3D" id="3.30.465.10">
    <property type="match status" value="1"/>
</dbReference>
<reference evidence="8" key="1">
    <citation type="journal article" date="2020" name="Stud. Mycol.">
        <title>101 Dothideomycetes genomes: a test case for predicting lifestyles and emergence of pathogens.</title>
        <authorList>
            <person name="Haridas S."/>
            <person name="Albert R."/>
            <person name="Binder M."/>
            <person name="Bloem J."/>
            <person name="Labutti K."/>
            <person name="Salamov A."/>
            <person name="Andreopoulos B."/>
            <person name="Baker S."/>
            <person name="Barry K."/>
            <person name="Bills G."/>
            <person name="Bluhm B."/>
            <person name="Cannon C."/>
            <person name="Castanera R."/>
            <person name="Culley D."/>
            <person name="Daum C."/>
            <person name="Ezra D."/>
            <person name="Gonzalez J."/>
            <person name="Henrissat B."/>
            <person name="Kuo A."/>
            <person name="Liang C."/>
            <person name="Lipzen A."/>
            <person name="Lutzoni F."/>
            <person name="Magnuson J."/>
            <person name="Mondo S."/>
            <person name="Nolan M."/>
            <person name="Ohm R."/>
            <person name="Pangilinan J."/>
            <person name="Park H.-J."/>
            <person name="Ramirez L."/>
            <person name="Alfaro M."/>
            <person name="Sun H."/>
            <person name="Tritt A."/>
            <person name="Yoshinaga Y."/>
            <person name="Zwiers L.-H."/>
            <person name="Turgeon B."/>
            <person name="Goodwin S."/>
            <person name="Spatafora J."/>
            <person name="Crous P."/>
            <person name="Grigoriev I."/>
        </authorList>
    </citation>
    <scope>NUCLEOTIDE SEQUENCE</scope>
    <source>
        <strain evidence="8">CBS 161.51</strain>
    </source>
</reference>
<keyword evidence="5" id="KW-1133">Transmembrane helix</keyword>
<evidence type="ECO:0000256" key="5">
    <source>
        <dbReference type="SAM" id="Phobius"/>
    </source>
</evidence>
<keyword evidence="5" id="KW-0812">Transmembrane</keyword>
<feature type="transmembrane region" description="Helical" evidence="5">
    <location>
        <begin position="545"/>
        <end position="566"/>
    </location>
</feature>
<accession>A0A6A5SQT0</accession>
<keyword evidence="9" id="KW-1185">Reference proteome</keyword>
<dbReference type="GO" id="GO:0071949">
    <property type="term" value="F:FAD binding"/>
    <property type="evidence" value="ECO:0007669"/>
    <property type="project" value="InterPro"/>
</dbReference>
<evidence type="ECO:0000256" key="3">
    <source>
        <dbReference type="ARBA" id="ARBA00022827"/>
    </source>
</evidence>
<dbReference type="SUPFAM" id="SSF56176">
    <property type="entry name" value="FAD-binding/transporter-associated domain-like"/>
    <property type="match status" value="1"/>
</dbReference>
<comment type="similarity">
    <text evidence="1">Belongs to the oxygen-dependent FAD-linked oxidoreductase family.</text>
</comment>
<keyword evidence="3" id="KW-0274">FAD</keyword>
<feature type="domain" description="FAD-binding PCMH-type" evidence="7">
    <location>
        <begin position="64"/>
        <end position="239"/>
    </location>
</feature>